<evidence type="ECO:0000256" key="1">
    <source>
        <dbReference type="ARBA" id="ARBA00022741"/>
    </source>
</evidence>
<dbReference type="PANTHER" id="PTHR43788">
    <property type="entry name" value="DNA2/NAM7 HELICASE FAMILY MEMBER"/>
    <property type="match status" value="1"/>
</dbReference>
<evidence type="ECO:0000313" key="6">
    <source>
        <dbReference type="Proteomes" id="UP000722989"/>
    </source>
</evidence>
<dbReference type="InterPro" id="IPR014862">
    <property type="entry name" value="TrwC"/>
</dbReference>
<dbReference type="NCBIfam" id="NF041492">
    <property type="entry name" value="MobF"/>
    <property type="match status" value="1"/>
</dbReference>
<dbReference type="SUPFAM" id="SSF55464">
    <property type="entry name" value="Origin of replication-binding domain, RBD-like"/>
    <property type="match status" value="1"/>
</dbReference>
<dbReference type="RefSeq" id="WP_167925741.1">
    <property type="nucleotide sequence ID" value="NZ_JAATVY010000008.1"/>
</dbReference>
<dbReference type="InterPro" id="IPR027417">
    <property type="entry name" value="P-loop_NTPase"/>
</dbReference>
<dbReference type="Gene3D" id="2.30.30.940">
    <property type="match status" value="1"/>
</dbReference>
<keyword evidence="6" id="KW-1185">Reference proteome</keyword>
<feature type="compositionally biased region" description="Basic and acidic residues" evidence="3">
    <location>
        <begin position="1331"/>
        <end position="1355"/>
    </location>
</feature>
<keyword evidence="2" id="KW-0067">ATP-binding</keyword>
<feature type="compositionally biased region" description="Basic and acidic residues" evidence="3">
    <location>
        <begin position="1411"/>
        <end position="1422"/>
    </location>
</feature>
<organism evidence="5 6">
    <name type="scientific">Planosporangium thailandense</name>
    <dbReference type="NCBI Taxonomy" id="765197"/>
    <lineage>
        <taxon>Bacteria</taxon>
        <taxon>Bacillati</taxon>
        <taxon>Actinomycetota</taxon>
        <taxon>Actinomycetes</taxon>
        <taxon>Micromonosporales</taxon>
        <taxon>Micromonosporaceae</taxon>
        <taxon>Planosporangium</taxon>
    </lineage>
</organism>
<evidence type="ECO:0000256" key="2">
    <source>
        <dbReference type="ARBA" id="ARBA00022840"/>
    </source>
</evidence>
<dbReference type="SUPFAM" id="SSF52540">
    <property type="entry name" value="P-loop containing nucleoside triphosphate hydrolases"/>
    <property type="match status" value="2"/>
</dbReference>
<feature type="domain" description="TrwC relaxase" evidence="4">
    <location>
        <begin position="9"/>
        <end position="355"/>
    </location>
</feature>
<evidence type="ECO:0000259" key="4">
    <source>
        <dbReference type="Pfam" id="PF08751"/>
    </source>
</evidence>
<dbReference type="Pfam" id="PF08751">
    <property type="entry name" value="TrwC"/>
    <property type="match status" value="1"/>
</dbReference>
<gene>
    <name evidence="5" type="ORF">HC031_14100</name>
</gene>
<feature type="compositionally biased region" description="Basic and acidic residues" evidence="3">
    <location>
        <begin position="1439"/>
        <end position="1451"/>
    </location>
</feature>
<evidence type="ECO:0000313" key="5">
    <source>
        <dbReference type="EMBL" id="NJC70840.1"/>
    </source>
</evidence>
<dbReference type="Pfam" id="PF13604">
    <property type="entry name" value="AAA_30"/>
    <property type="match status" value="1"/>
</dbReference>
<dbReference type="Proteomes" id="UP000722989">
    <property type="component" value="Unassembled WGS sequence"/>
</dbReference>
<name>A0ABX0XZR9_9ACTN</name>
<dbReference type="PANTHER" id="PTHR43788:SF6">
    <property type="entry name" value="DNA HELICASE B"/>
    <property type="match status" value="1"/>
</dbReference>
<reference evidence="5 6" key="1">
    <citation type="submission" date="2020-03" db="EMBL/GenBank/DDBJ databases">
        <title>WGS of the type strain of Planosporangium spp.</title>
        <authorList>
            <person name="Thawai C."/>
        </authorList>
    </citation>
    <scope>NUCLEOTIDE SEQUENCE [LARGE SCALE GENOMIC DNA]</scope>
    <source>
        <strain evidence="5 6">TBRC 5610</strain>
    </source>
</reference>
<feature type="region of interest" description="Disordered" evidence="3">
    <location>
        <begin position="1411"/>
        <end position="1451"/>
    </location>
</feature>
<dbReference type="EMBL" id="JAATVY010000008">
    <property type="protein sequence ID" value="NJC70840.1"/>
    <property type="molecule type" value="Genomic_DNA"/>
</dbReference>
<feature type="region of interest" description="Disordered" evidence="3">
    <location>
        <begin position="1331"/>
        <end position="1395"/>
    </location>
</feature>
<protein>
    <submittedName>
        <fullName evidence="5">Relaxase domain-containing protein</fullName>
    </submittedName>
</protein>
<dbReference type="InterPro" id="IPR050534">
    <property type="entry name" value="Coronavir_polyprotein_1ab"/>
</dbReference>
<sequence length="1451" mass="156449">MLTVGFTASGSAYYTAEVGTTRTAYYTDDATLGEPPGRWWGAGAQSLGLAGEVEAQTMAALFDRYLDPRDPRSHDRTTWTEAATIGRALGRYRSADEIATEMLAAEPDASPERVEEIRLAAAGKVRRPRTFVDLTYSPVKSVTVMHTAFAAREAAARRTGDAEAEAAWRGRREAVEHAVWAGNDAMLRYMSRHAGYSRIGHHGGAGGRWTDAHDWTVAQFFQHTNRAEGPQLHVHNVVLSRVQCPDGQWRSLDHAAIVDAHQAGGAIGDRVTEVELGRLLGAAFDTRADGVCRESTQVSEAVLTAFSPRRTAIVNAARPLIEAYEARVGRPATALEQTRIMRSVAMASRPGKQHNGEGLAERAERMDRQMRAEVGAGLHQLADDLVANEGTPPEAEPFDPRAVITEAMAQASATGATWTRYHLTRHITAALPALGDLAPDEVESLIEGLVDEALTMAERGEHRDPIVGASSRYGAVSVSGSTADVLPDELRLADGRSALTRPTERRYAAEGTIAAELALRQAAIRTSGRVADPAAVDGWLARRRAAGLTLGADQEAAIRGVLTGGQQLSVIVGPAGTGKSRVAAVLAQAWTDPELWDGAAGRLIGLTISQTAANNLATDGVPALNVARWLGIQRRLAAGTAHGDDWNHRLTADDVIVVDEAGMADTDALREIEAYVQTAGARWVWAGDHRQLGAIGAGGMMASLVGAAPTYELTTVRRFANRWEAQASLRLRDGDTSALLDYERHGRIVSAGSLADAEAQAARGWLADTVSGVRSLLVVDTNEQAARLSASLRDELIALSRVQPDGVHLPRQNTIAGVGDIIVTRANNYRLDDETGRPAEVANRQLHRVVTTREDGTLVVEPDGCPGRRVVLPAGYVETSVELGYAVTVHACQGATEGTTHSVVSSRSRLSSLYVQMTRGRERNTVYAETATSGESERTALEVLASAVDRPDEQLAAVDQAAVAVDRSRSVQTLVEEYAAGVEQVQQARIGDLFDRLTVNGLLGEDERVAVAADPATQQLGWLLRSVELAGHDVDRVVTEAVDGRPLTGARSIAQVLHARINDAMRGQLTPTVETVAEAVPTVDGTWGSYLSQLAEAVDDRRRQLGTETAENLPVWATETLGPVPTGPADRLEWEHRAGAVAAYRELTGHTDEENPIPPAPAAGMTEHRAAWAAAWRALGRPELGRDEAEMSEGQLRVRVRAWEREQTWAPGYVGAELKATAEAAARCRQEAAMAAARATVEVDEGRRRELLAEAEQRRALADVLAEAERQLDVADEGRGAWYAHTAPTRQAAERAASELKSRGVDLDASEERVTAAEWLEAERLARLEDDAHRPVAEADVTDDRDAVDEADRNAAGESESSQAERDDADQAAAEPADDKRQSLPDRVPSPAETAAAALRAREALRRIEERKAEEEAKRAAEAEEEEELREAARRRRDQIRAAEWEDADVR</sequence>
<comment type="caution">
    <text evidence="5">The sequence shown here is derived from an EMBL/GenBank/DDBJ whole genome shotgun (WGS) entry which is preliminary data.</text>
</comment>
<accession>A0ABX0XZR9</accession>
<dbReference type="Gene3D" id="3.40.50.300">
    <property type="entry name" value="P-loop containing nucleotide triphosphate hydrolases"/>
    <property type="match status" value="2"/>
</dbReference>
<proteinExistence type="predicted"/>
<evidence type="ECO:0000256" key="3">
    <source>
        <dbReference type="SAM" id="MobiDB-lite"/>
    </source>
</evidence>
<keyword evidence="1" id="KW-0547">Nucleotide-binding</keyword>